<dbReference type="KEGG" id="rhoz:GXP67_32225"/>
<name>A0A6C0GSA5_9BACT</name>
<protein>
    <submittedName>
        <fullName evidence="1">Uncharacterized protein</fullName>
    </submittedName>
</protein>
<evidence type="ECO:0000313" key="1">
    <source>
        <dbReference type="EMBL" id="QHT70985.1"/>
    </source>
</evidence>
<proteinExistence type="predicted"/>
<evidence type="ECO:0000313" key="2">
    <source>
        <dbReference type="Proteomes" id="UP000480178"/>
    </source>
</evidence>
<dbReference type="Proteomes" id="UP000480178">
    <property type="component" value="Chromosome"/>
</dbReference>
<dbReference type="EMBL" id="CP048222">
    <property type="protein sequence ID" value="QHT70985.1"/>
    <property type="molecule type" value="Genomic_DNA"/>
</dbReference>
<gene>
    <name evidence="1" type="ORF">GXP67_32225</name>
</gene>
<accession>A0A6C0GSA5</accession>
<sequence length="132" mass="15589">MAFISLPKAYFLSKPDCKSTLNFPSGSSPDFSSPDYEKKVIDILETMEQHEFRYFFKSFVQEGKTTYMIVNFRNHKQCFDARMRVDNWDKLAGMKRTNGLSYPEELYEVKWQIGDREGTKELVYLDMHSIID</sequence>
<dbReference type="AlphaFoldDB" id="A0A6C0GSA5"/>
<dbReference type="RefSeq" id="WP_162446928.1">
    <property type="nucleotide sequence ID" value="NZ_CP048222.1"/>
</dbReference>
<reference evidence="1 2" key="1">
    <citation type="submission" date="2020-01" db="EMBL/GenBank/DDBJ databases">
        <authorList>
            <person name="Kim M.K."/>
        </authorList>
    </citation>
    <scope>NUCLEOTIDE SEQUENCE [LARGE SCALE GENOMIC DNA]</scope>
    <source>
        <strain evidence="1 2">172606-1</strain>
    </source>
</reference>
<keyword evidence="2" id="KW-1185">Reference proteome</keyword>
<organism evidence="1 2">
    <name type="scientific">Rhodocytophaga rosea</name>
    <dbReference type="NCBI Taxonomy" id="2704465"/>
    <lineage>
        <taxon>Bacteria</taxon>
        <taxon>Pseudomonadati</taxon>
        <taxon>Bacteroidota</taxon>
        <taxon>Cytophagia</taxon>
        <taxon>Cytophagales</taxon>
        <taxon>Rhodocytophagaceae</taxon>
        <taxon>Rhodocytophaga</taxon>
    </lineage>
</organism>